<dbReference type="SUPFAM" id="SSF53335">
    <property type="entry name" value="S-adenosyl-L-methionine-dependent methyltransferases"/>
    <property type="match status" value="1"/>
</dbReference>
<sequence>MHYVRFLRPPTIAARGPRRDLSIVLILSTDLGDSLLSVSQPLPISILLFEESNVVSQTPTFAASISWNPGARVAKHTIPLPDRPWRQILVTVEEDLAAVDFPNLAVFARDSGASPRNPLIMPAWFDFKTGNRPAGRTDVCLRKLRLSGPLSVEFEEEFGDSIARHVWDGGLAAVSFLTQLHEGKVEAGRKMPYLSKLLFPDNKRPLNILELGCGVGVLGIGLAGLLSLAASPEVSSECHLLMTDVPDAEERALANIGLFQDSQGSLGGSIPTIEYENLDWEADLEVKFSESIVSRPWDLVVLSDCTYNIDTIPALVETLSQLHSTAAAHQKSSPERQSLKVFLATKPRHSSEQAMSLRRFNSIC</sequence>
<proteinExistence type="predicted"/>
<keyword evidence="2" id="KW-1185">Reference proteome</keyword>
<evidence type="ECO:0008006" key="3">
    <source>
        <dbReference type="Google" id="ProtNLM"/>
    </source>
</evidence>
<protein>
    <recommendedName>
        <fullName evidence="3">Methyltransferase-domain-containing protein</fullName>
    </recommendedName>
</protein>
<dbReference type="PANTHER" id="PTHR14614">
    <property type="entry name" value="HEPATOCELLULAR CARCINOMA-ASSOCIATED ANTIGEN"/>
    <property type="match status" value="1"/>
</dbReference>
<organism evidence="1 2">
    <name type="scientific">Cephalotrichum gorgonifer</name>
    <dbReference type="NCBI Taxonomy" id="2041049"/>
    <lineage>
        <taxon>Eukaryota</taxon>
        <taxon>Fungi</taxon>
        <taxon>Dikarya</taxon>
        <taxon>Ascomycota</taxon>
        <taxon>Pezizomycotina</taxon>
        <taxon>Sordariomycetes</taxon>
        <taxon>Hypocreomycetidae</taxon>
        <taxon>Microascales</taxon>
        <taxon>Microascaceae</taxon>
        <taxon>Cephalotrichum</taxon>
    </lineage>
</organism>
<gene>
    <name evidence="1" type="ORF">DNG_01708</name>
</gene>
<evidence type="ECO:0000313" key="1">
    <source>
        <dbReference type="EMBL" id="SPN98663.1"/>
    </source>
</evidence>
<reference evidence="1" key="1">
    <citation type="submission" date="2018-03" db="EMBL/GenBank/DDBJ databases">
        <authorList>
            <person name="Guldener U."/>
        </authorList>
    </citation>
    <scope>NUCLEOTIDE SEQUENCE</scope>
</reference>
<dbReference type="Gene3D" id="3.40.50.150">
    <property type="entry name" value="Vaccinia Virus protein VP39"/>
    <property type="match status" value="1"/>
</dbReference>
<dbReference type="GO" id="GO:0005829">
    <property type="term" value="C:cytosol"/>
    <property type="evidence" value="ECO:0007669"/>
    <property type="project" value="TreeGrafter"/>
</dbReference>
<name>A0AAE8MS11_9PEZI</name>
<dbReference type="Pfam" id="PF10294">
    <property type="entry name" value="Methyltransf_16"/>
    <property type="match status" value="1"/>
</dbReference>
<dbReference type="Proteomes" id="UP001187682">
    <property type="component" value="Unassembled WGS sequence"/>
</dbReference>
<comment type="caution">
    <text evidence="1">The sequence shown here is derived from an EMBL/GenBank/DDBJ whole genome shotgun (WGS) entry which is preliminary data.</text>
</comment>
<dbReference type="InterPro" id="IPR029063">
    <property type="entry name" value="SAM-dependent_MTases_sf"/>
</dbReference>
<accession>A0AAE8MS11</accession>
<dbReference type="AlphaFoldDB" id="A0AAE8MS11"/>
<evidence type="ECO:0000313" key="2">
    <source>
        <dbReference type="Proteomes" id="UP001187682"/>
    </source>
</evidence>
<dbReference type="PANTHER" id="PTHR14614:SF132">
    <property type="entry name" value="PROTEIN-LYSINE METHYLTRANSFERASE C42C1.13"/>
    <property type="match status" value="1"/>
</dbReference>
<dbReference type="InterPro" id="IPR019410">
    <property type="entry name" value="Methyltransf_16"/>
</dbReference>
<dbReference type="GO" id="GO:0008757">
    <property type="term" value="F:S-adenosylmethionine-dependent methyltransferase activity"/>
    <property type="evidence" value="ECO:0007669"/>
    <property type="project" value="UniProtKB-ARBA"/>
</dbReference>
<dbReference type="EMBL" id="ONZQ02000002">
    <property type="protein sequence ID" value="SPN98663.1"/>
    <property type="molecule type" value="Genomic_DNA"/>
</dbReference>